<dbReference type="EMBL" id="CP000776">
    <property type="protein sequence ID" value="ABS51969.1"/>
    <property type="molecule type" value="Genomic_DNA"/>
</dbReference>
<keyword evidence="2" id="KW-1185">Reference proteome</keyword>
<evidence type="ECO:0000313" key="1">
    <source>
        <dbReference type="EMBL" id="ABS51969.1"/>
    </source>
</evidence>
<sequence length="190" mass="22148">MKYDNKEILYFPPLLSPQITINAGFNLYGKEKLAKYDPKPNARTITHKYYLRNLGEARKLENYFLSKQAMLKSFFIPSYKRDFLALDKQSAPIDAIDIQNTNGGYAVYNQSRFIFLPKYNFSTQIIDIRKDTKKDCEVMILKDTFKTDITADTLIMELINVRFDTDTFTLSKNGAVGYTTTLKFKEVFYE</sequence>
<organism evidence="1 2">
    <name type="scientific">Campylobacter hominis (strain ATCC BAA-381 / DSM 21671 / CCUG 45161 / LMG 19568 / NCTC 13146 / CH001A)</name>
    <dbReference type="NCBI Taxonomy" id="360107"/>
    <lineage>
        <taxon>Bacteria</taxon>
        <taxon>Pseudomonadati</taxon>
        <taxon>Campylobacterota</taxon>
        <taxon>Epsilonproteobacteria</taxon>
        <taxon>Campylobacterales</taxon>
        <taxon>Campylobacteraceae</taxon>
        <taxon>Campylobacter</taxon>
    </lineage>
</organism>
<evidence type="ECO:0000313" key="2">
    <source>
        <dbReference type="Proteomes" id="UP000002407"/>
    </source>
</evidence>
<dbReference type="KEGG" id="cha:CHAB381_0285"/>
<dbReference type="AlphaFoldDB" id="A7I047"/>
<protein>
    <submittedName>
        <fullName evidence="1">Uncharacterized protein</fullName>
    </submittedName>
</protein>
<proteinExistence type="predicted"/>
<dbReference type="RefSeq" id="WP_012108169.1">
    <property type="nucleotide sequence ID" value="NC_009714.1"/>
</dbReference>
<dbReference type="HOGENOM" id="CLU_1445187_0_0_7"/>
<reference evidence="2" key="1">
    <citation type="submission" date="2007-07" db="EMBL/GenBank/DDBJ databases">
        <title>Complete genome sequence of Campylobacter hominis ATCC BAA-381, a commensal isolated from the human gastrointestinal tract.</title>
        <authorList>
            <person name="Fouts D.E."/>
            <person name="Mongodin E.F."/>
            <person name="Puiu D."/>
            <person name="Sebastian Y."/>
            <person name="Miller W.G."/>
            <person name="Mandrell R.E."/>
            <person name="Nelson K.E."/>
        </authorList>
    </citation>
    <scope>NUCLEOTIDE SEQUENCE [LARGE SCALE GENOMIC DNA]</scope>
    <source>
        <strain evidence="2">ATCC BAA-381 / LMG 19568 / NCTC 13146 / CH001A</strain>
    </source>
</reference>
<dbReference type="eggNOG" id="ENOG5032AJ3">
    <property type="taxonomic scope" value="Bacteria"/>
</dbReference>
<accession>A7I047</accession>
<dbReference type="Proteomes" id="UP000002407">
    <property type="component" value="Chromosome"/>
</dbReference>
<name>A7I047_CAMHC</name>
<dbReference type="STRING" id="360107.CHAB381_0285"/>
<gene>
    <name evidence="1" type="ordered locus">CHAB381_0285</name>
</gene>